<name>A0A5J4VKE2_9EUKA</name>
<feature type="region of interest" description="Disordered" evidence="1">
    <location>
        <begin position="262"/>
        <end position="290"/>
    </location>
</feature>
<feature type="region of interest" description="Disordered" evidence="1">
    <location>
        <begin position="47"/>
        <end position="73"/>
    </location>
</feature>
<dbReference type="AlphaFoldDB" id="A0A5J4VKE2"/>
<proteinExistence type="predicted"/>
<sequence>MEQATTQTIERPRQSTTSVRCVHNLLIPPKPAYPQKQTPRIPLLPYTTKRNQQWRQSQRSISPAHKRADKSEEDDFLDEIIPGITMPHLPPHKSDIETAQRTQQNKGYDLIRDLNVIKYKNSIWHCKIATQKHFTFSDWREFWSDADFSLEQINISHYLSKEFKSQCPHDKFGRNESIRIYKREKENATENGKGMKRMRLNEVFLEKEARMKKSSSSCNSVAAVVAVIVTASQYTKIGQGKEMQQFREPMETRTGWRMMNATDKQRKRERSISKENNRLRTNNNPNYNNHKCKKIRKQMKTRHKGVQS</sequence>
<evidence type="ECO:0000313" key="2">
    <source>
        <dbReference type="EMBL" id="KAA6382809.1"/>
    </source>
</evidence>
<feature type="compositionally biased region" description="Basic and acidic residues" evidence="1">
    <location>
        <begin position="263"/>
        <end position="278"/>
    </location>
</feature>
<feature type="compositionally biased region" description="Polar residues" evidence="1">
    <location>
        <begin position="48"/>
        <end position="61"/>
    </location>
</feature>
<gene>
    <name evidence="2" type="ORF">EZS28_021661</name>
</gene>
<dbReference type="EMBL" id="SNRW01006579">
    <property type="protein sequence ID" value="KAA6382809.1"/>
    <property type="molecule type" value="Genomic_DNA"/>
</dbReference>
<accession>A0A5J4VKE2</accession>
<dbReference type="Proteomes" id="UP000324800">
    <property type="component" value="Unassembled WGS sequence"/>
</dbReference>
<evidence type="ECO:0000313" key="3">
    <source>
        <dbReference type="Proteomes" id="UP000324800"/>
    </source>
</evidence>
<feature type="compositionally biased region" description="Low complexity" evidence="1">
    <location>
        <begin position="279"/>
        <end position="289"/>
    </location>
</feature>
<organism evidence="2 3">
    <name type="scientific">Streblomastix strix</name>
    <dbReference type="NCBI Taxonomy" id="222440"/>
    <lineage>
        <taxon>Eukaryota</taxon>
        <taxon>Metamonada</taxon>
        <taxon>Preaxostyla</taxon>
        <taxon>Oxymonadida</taxon>
        <taxon>Streblomastigidae</taxon>
        <taxon>Streblomastix</taxon>
    </lineage>
</organism>
<protein>
    <submittedName>
        <fullName evidence="2">Uncharacterized protein</fullName>
    </submittedName>
</protein>
<evidence type="ECO:0000256" key="1">
    <source>
        <dbReference type="SAM" id="MobiDB-lite"/>
    </source>
</evidence>
<reference evidence="2 3" key="1">
    <citation type="submission" date="2019-03" db="EMBL/GenBank/DDBJ databases">
        <title>Single cell metagenomics reveals metabolic interactions within the superorganism composed of flagellate Streblomastix strix and complex community of Bacteroidetes bacteria on its surface.</title>
        <authorList>
            <person name="Treitli S.C."/>
            <person name="Kolisko M."/>
            <person name="Husnik F."/>
            <person name="Keeling P."/>
            <person name="Hampl V."/>
        </authorList>
    </citation>
    <scope>NUCLEOTIDE SEQUENCE [LARGE SCALE GENOMIC DNA]</scope>
    <source>
        <strain evidence="2">ST1C</strain>
    </source>
</reference>
<comment type="caution">
    <text evidence="2">The sequence shown here is derived from an EMBL/GenBank/DDBJ whole genome shotgun (WGS) entry which is preliminary data.</text>
</comment>